<dbReference type="InterPro" id="IPR012349">
    <property type="entry name" value="Split_barrel_FMN-bd"/>
</dbReference>
<gene>
    <name evidence="3" type="ORF">MCUN1_002026</name>
</gene>
<sequence length="195" mass="20756">MHAATLSSFATVSLAPPLVAFSLRLPSRLADALRAGVMEHRAISPSVSAAAPVDQPHFLIHLLSDTQRDVSDYFAKPGAALLELGEPAPEGHPFSEHTTTPSRAVDGMRVLDDSLGAFACSLVSQIDLTSPDLHGTMFTSHTDGEHAEEKGSALFIARIHNVEHADGHGGIVPTIAHGRKPLVYCHQNYCTVTLP</sequence>
<accession>A0AAF0JBD1</accession>
<keyword evidence="4" id="KW-1185">Reference proteome</keyword>
<dbReference type="InterPro" id="IPR002563">
    <property type="entry name" value="Flavin_Rdtase-like_dom"/>
</dbReference>
<dbReference type="SUPFAM" id="SSF50475">
    <property type="entry name" value="FMN-binding split barrel"/>
    <property type="match status" value="1"/>
</dbReference>
<dbReference type="AlphaFoldDB" id="A0AAF0JBD1"/>
<dbReference type="GO" id="GO:0042602">
    <property type="term" value="F:riboflavin reductase (NADPH) activity"/>
    <property type="evidence" value="ECO:0007669"/>
    <property type="project" value="TreeGrafter"/>
</dbReference>
<dbReference type="Pfam" id="PF01613">
    <property type="entry name" value="Flavin_Reduct"/>
    <property type="match status" value="1"/>
</dbReference>
<dbReference type="PANTHER" id="PTHR30466">
    <property type="entry name" value="FLAVIN REDUCTASE"/>
    <property type="match status" value="1"/>
</dbReference>
<proteinExistence type="predicted"/>
<evidence type="ECO:0000259" key="2">
    <source>
        <dbReference type="SMART" id="SM00903"/>
    </source>
</evidence>
<keyword evidence="1" id="KW-0560">Oxidoreductase</keyword>
<dbReference type="InterPro" id="IPR050268">
    <property type="entry name" value="NADH-dep_flavin_reductase"/>
</dbReference>
<evidence type="ECO:0000313" key="4">
    <source>
        <dbReference type="Proteomes" id="UP001219933"/>
    </source>
</evidence>
<evidence type="ECO:0000256" key="1">
    <source>
        <dbReference type="ARBA" id="ARBA00023002"/>
    </source>
</evidence>
<reference evidence="3" key="1">
    <citation type="submission" date="2023-03" db="EMBL/GenBank/DDBJ databases">
        <title>Mating type loci evolution in Malassezia.</title>
        <authorList>
            <person name="Coelho M.A."/>
        </authorList>
    </citation>
    <scope>NUCLEOTIDE SEQUENCE</scope>
    <source>
        <strain evidence="3">CBS 11721</strain>
    </source>
</reference>
<organism evidence="3 4">
    <name type="scientific">Malassezia cuniculi</name>
    <dbReference type="NCBI Taxonomy" id="948313"/>
    <lineage>
        <taxon>Eukaryota</taxon>
        <taxon>Fungi</taxon>
        <taxon>Dikarya</taxon>
        <taxon>Basidiomycota</taxon>
        <taxon>Ustilaginomycotina</taxon>
        <taxon>Malasseziomycetes</taxon>
        <taxon>Malasseziales</taxon>
        <taxon>Malasseziaceae</taxon>
        <taxon>Malassezia</taxon>
    </lineage>
</organism>
<dbReference type="Gene3D" id="2.30.110.10">
    <property type="entry name" value="Electron Transport, Fmn-binding Protein, Chain A"/>
    <property type="match status" value="1"/>
</dbReference>
<dbReference type="GO" id="GO:0010181">
    <property type="term" value="F:FMN binding"/>
    <property type="evidence" value="ECO:0007669"/>
    <property type="project" value="InterPro"/>
</dbReference>
<feature type="domain" description="Flavin reductase like" evidence="2">
    <location>
        <begin position="1"/>
        <end position="184"/>
    </location>
</feature>
<dbReference type="SMART" id="SM00903">
    <property type="entry name" value="Flavin_Reduct"/>
    <property type="match status" value="1"/>
</dbReference>
<dbReference type="EMBL" id="CP119879">
    <property type="protein sequence ID" value="WFD35176.1"/>
    <property type="molecule type" value="Genomic_DNA"/>
</dbReference>
<dbReference type="PANTHER" id="PTHR30466:SF1">
    <property type="entry name" value="FMN REDUCTASE (NADH) RUTF"/>
    <property type="match status" value="1"/>
</dbReference>
<name>A0AAF0JBD1_9BASI</name>
<dbReference type="Proteomes" id="UP001219933">
    <property type="component" value="Chromosome 3"/>
</dbReference>
<protein>
    <recommendedName>
        <fullName evidence="2">Flavin reductase like domain-containing protein</fullName>
    </recommendedName>
</protein>
<evidence type="ECO:0000313" key="3">
    <source>
        <dbReference type="EMBL" id="WFD35176.1"/>
    </source>
</evidence>